<dbReference type="InterPro" id="IPR002656">
    <property type="entry name" value="Acyl_transf_3_dom"/>
</dbReference>
<keyword evidence="1" id="KW-0472">Membrane</keyword>
<feature type="transmembrane region" description="Helical" evidence="1">
    <location>
        <begin position="250"/>
        <end position="273"/>
    </location>
</feature>
<accession>D6ZYT8</accession>
<dbReference type="HOGENOM" id="CLU_005679_10_2_5"/>
<dbReference type="Pfam" id="PF01757">
    <property type="entry name" value="Acyl_transf_3"/>
    <property type="match status" value="1"/>
</dbReference>
<dbReference type="Pfam" id="PF19040">
    <property type="entry name" value="SGNH"/>
    <property type="match status" value="1"/>
</dbReference>
<evidence type="ECO:0000259" key="2">
    <source>
        <dbReference type="Pfam" id="PF01757"/>
    </source>
</evidence>
<feature type="transmembrane region" description="Helical" evidence="1">
    <location>
        <begin position="37"/>
        <end position="57"/>
    </location>
</feature>
<protein>
    <submittedName>
        <fullName evidence="4">Acyltransferase 3</fullName>
    </submittedName>
</protein>
<feature type="domain" description="Acyltransferase 3" evidence="2">
    <location>
        <begin position="12"/>
        <end position="327"/>
    </location>
</feature>
<evidence type="ECO:0000256" key="1">
    <source>
        <dbReference type="SAM" id="Phobius"/>
    </source>
</evidence>
<dbReference type="STRING" id="639283.Snov_3787"/>
<feature type="transmembrane region" description="Helical" evidence="1">
    <location>
        <begin position="194"/>
        <end position="215"/>
    </location>
</feature>
<dbReference type="eggNOG" id="COG1835">
    <property type="taxonomic scope" value="Bacteria"/>
</dbReference>
<dbReference type="AlphaFoldDB" id="D6ZYT8"/>
<feature type="transmembrane region" description="Helical" evidence="1">
    <location>
        <begin position="141"/>
        <end position="160"/>
    </location>
</feature>
<feature type="transmembrane region" description="Helical" evidence="1">
    <location>
        <begin position="224"/>
        <end position="244"/>
    </location>
</feature>
<feature type="transmembrane region" description="Helical" evidence="1">
    <location>
        <begin position="12"/>
        <end position="31"/>
    </location>
</feature>
<dbReference type="OrthoDB" id="9796461at2"/>
<feature type="transmembrane region" description="Helical" evidence="1">
    <location>
        <begin position="285"/>
        <end position="309"/>
    </location>
</feature>
<keyword evidence="1" id="KW-1133">Transmembrane helix</keyword>
<dbReference type="GO" id="GO:0016747">
    <property type="term" value="F:acyltransferase activity, transferring groups other than amino-acyl groups"/>
    <property type="evidence" value="ECO:0007669"/>
    <property type="project" value="InterPro"/>
</dbReference>
<sequence>MIGREMLERRDDIQGLRALAVLAVIAFHLRLPYFPGGYVGVDVFFVISGFVITSSIAKDIASGSFSFGTFFLKRLRRLLPALTATAALTLVAAGLLFPPTLFVQTAQSALYSITGLSNIFFWREAGYFANASLTKPLLHTWSLSVEAQFYLVWPVLLVLAYRQRTRLHLVGLLGGLSIAGLIASEMVTRSDPEMAFFLTPFRFFEFAIGGLLALAPPTFRPRGLVAEVLLLAALAALAASIVLLSEATPFPGLTALLPCGATALAIFAGRAAVTGRILDNPAGRYIGEVSYSLYLVHWPIIVFWTYALFRPPTPVEVLAMGVATFAAGHMLFWTVEDRFRRSLWNRHTAGARLAIVVVLPSIIFGAGAVWAQGGWAWRSPNYFPSGFVDAQLAKRYRTLNALCSARGWAKCWEPVETSKKRVLVVGDSYAPDGLNIVDVSLHDAYFILDTVPGCPPYPDIAKIFPGRMANIDKCNAANQRRFNTDYLRYFDAIVISNSWSWYKPAHLEAFLKQVRSAAPDARIVILGAYYTLKQNCWELIERSGRGACSDPAFLEPPLALEKDAEAVASKYGATFLSKRELMCGPAECQFYVDDAKSIPFAWDRNHLSYEFARLIGERAKDKIRRSLLGSTDTTAMP</sequence>
<dbReference type="EMBL" id="CP002026">
    <property type="protein sequence ID" value="ADH91057.1"/>
    <property type="molecule type" value="Genomic_DNA"/>
</dbReference>
<dbReference type="GO" id="GO:0009103">
    <property type="term" value="P:lipopolysaccharide biosynthetic process"/>
    <property type="evidence" value="ECO:0007669"/>
    <property type="project" value="TreeGrafter"/>
</dbReference>
<organism evidence="4 5">
    <name type="scientific">Ancylobacter novellus (strain ATCC 8093 / DSM 506 / JCM 20403 / CCM 1077 / IAM 12100 / NBRC 12443 / NCIMB 10456)</name>
    <name type="common">Starkeya novella</name>
    <dbReference type="NCBI Taxonomy" id="639283"/>
    <lineage>
        <taxon>Bacteria</taxon>
        <taxon>Pseudomonadati</taxon>
        <taxon>Pseudomonadota</taxon>
        <taxon>Alphaproteobacteria</taxon>
        <taxon>Hyphomicrobiales</taxon>
        <taxon>Xanthobacteraceae</taxon>
        <taxon>Ancylobacter</taxon>
    </lineage>
</organism>
<reference evidence="4 5" key="1">
    <citation type="journal article" date="2012" name="Stand. Genomic Sci.">
        <title>Complete genome sequence of the facultatively chemolithoautotrophic and methylotrophic alpha Proteobacterium Starkeya novella type strain (ATCC 8093(T)).</title>
        <authorList>
            <person name="Kappler U."/>
            <person name="Davenport K."/>
            <person name="Beatson S."/>
            <person name="Lucas S."/>
            <person name="Lapidus A."/>
            <person name="Copeland A."/>
            <person name="Berry K.W."/>
            <person name="Glavina Del Rio T."/>
            <person name="Hammon N."/>
            <person name="Dalin E."/>
            <person name="Tice H."/>
            <person name="Pitluck S."/>
            <person name="Richardson P."/>
            <person name="Bruce D."/>
            <person name="Goodwin L.A."/>
            <person name="Han C."/>
            <person name="Tapia R."/>
            <person name="Detter J.C."/>
            <person name="Chang Y.J."/>
            <person name="Jeffries C.D."/>
            <person name="Land M."/>
            <person name="Hauser L."/>
            <person name="Kyrpides N.C."/>
            <person name="Goker M."/>
            <person name="Ivanova N."/>
            <person name="Klenk H.P."/>
            <person name="Woyke T."/>
        </authorList>
    </citation>
    <scope>NUCLEOTIDE SEQUENCE [LARGE SCALE GENOMIC DNA]</scope>
    <source>
        <strain evidence="5">ATCC 8093 / DSM 506 / JCM 20403 / CCM 1077 / IAM 12100 / NBRC 12443 / NCIMB 10456</strain>
    </source>
</reference>
<dbReference type="InterPro" id="IPR050879">
    <property type="entry name" value="Acyltransferase_3"/>
</dbReference>
<feature type="transmembrane region" description="Helical" evidence="1">
    <location>
        <begin position="167"/>
        <end position="188"/>
    </location>
</feature>
<feature type="transmembrane region" description="Helical" evidence="1">
    <location>
        <begin position="353"/>
        <end position="377"/>
    </location>
</feature>
<dbReference type="PANTHER" id="PTHR23028:SF53">
    <property type="entry name" value="ACYL_TRANSF_3 DOMAIN-CONTAINING PROTEIN"/>
    <property type="match status" value="1"/>
</dbReference>
<feature type="domain" description="SGNH" evidence="3">
    <location>
        <begin position="417"/>
        <end position="618"/>
    </location>
</feature>
<gene>
    <name evidence="4" type="ordered locus">Snov_3787</name>
</gene>
<dbReference type="InterPro" id="IPR043968">
    <property type="entry name" value="SGNH"/>
</dbReference>
<evidence type="ECO:0000259" key="3">
    <source>
        <dbReference type="Pfam" id="PF19040"/>
    </source>
</evidence>
<proteinExistence type="predicted"/>
<feature type="transmembrane region" description="Helical" evidence="1">
    <location>
        <begin position="315"/>
        <end position="333"/>
    </location>
</feature>
<keyword evidence="5" id="KW-1185">Reference proteome</keyword>
<keyword evidence="1" id="KW-0812">Transmembrane</keyword>
<evidence type="ECO:0000313" key="4">
    <source>
        <dbReference type="EMBL" id="ADH91057.1"/>
    </source>
</evidence>
<keyword evidence="4" id="KW-0012">Acyltransferase</keyword>
<dbReference type="KEGG" id="sno:Snov_3787"/>
<evidence type="ECO:0000313" key="5">
    <source>
        <dbReference type="Proteomes" id="UP000006633"/>
    </source>
</evidence>
<dbReference type="Proteomes" id="UP000006633">
    <property type="component" value="Chromosome"/>
</dbReference>
<dbReference type="GO" id="GO:0016020">
    <property type="term" value="C:membrane"/>
    <property type="evidence" value="ECO:0007669"/>
    <property type="project" value="TreeGrafter"/>
</dbReference>
<dbReference type="PANTHER" id="PTHR23028">
    <property type="entry name" value="ACETYLTRANSFERASE"/>
    <property type="match status" value="1"/>
</dbReference>
<keyword evidence="4" id="KW-0808">Transferase</keyword>
<name>D6ZYT8_ANCN5</name>
<feature type="transmembrane region" description="Helical" evidence="1">
    <location>
        <begin position="78"/>
        <end position="97"/>
    </location>
</feature>